<dbReference type="Gene3D" id="3.40.50.1240">
    <property type="entry name" value="Phosphoglycerate mutase-like"/>
    <property type="match status" value="1"/>
</dbReference>
<dbReference type="InterPro" id="IPR029033">
    <property type="entry name" value="His_PPase_superfam"/>
</dbReference>
<dbReference type="EMBL" id="CP099426">
    <property type="protein sequence ID" value="USW57035.1"/>
    <property type="molecule type" value="Genomic_DNA"/>
</dbReference>
<dbReference type="InterPro" id="IPR050645">
    <property type="entry name" value="Histidine_acid_phosphatase"/>
</dbReference>
<comment type="similarity">
    <text evidence="1">Belongs to the histidine acid phosphatase family.</text>
</comment>
<evidence type="ECO:0000256" key="3">
    <source>
        <dbReference type="SAM" id="Phobius"/>
    </source>
</evidence>
<dbReference type="AlphaFoldDB" id="A0A9Q9AXP6"/>
<sequence length="616" mass="66933">MLATIAAVAAALLFAPGVDGQNATDNRRYVVWSSVIFTRTGDRTPEILGKLPTQLTSLGAQQAYAAGQFFRNRYTILRNGTNGIEEAGAELVGLNTGTYDQLQTISMALEQQYNVATQQAFMQGLYPPFSPGSGNTTGAGLNPVNIVANGTGQGTYVSTPLNGYQYTQTRSAGPLDPNFVYLSGNLNCPAFDAAAQNARNTPQYDGTQEEFDGLYNTAGSAALIGVLNSTFWDYNNAYAIYDYLRYQAAHNATVRDAFSTLRWQASNVSFLDTLRWLADQQQYAQLGNISALNVVTKKETLPGLSGSISTIAGNTLAARVLDSFSNAINFSRFGRYKLNLFFADYHPMTSFFALAGLPELNHRFYGTANFASSAVFELFSKTNETDPSFPGVDDLYVRFYFRNGTDGDDSRYQAYSLFLNGPDAMDMTWVQFRNAMRNVAMPGIGNWCNECSSTSFFCAAFDEDGNETPAGSRGSSSKHKLSPAVAGVVGAIIALVIAGFIFALAMFVGGVRLHRQQRSRRSDLGGFKGGNKMRSDQDLTLPKGGAIVGASVVENPTSTPGHERVGSWELKNSEAGRNLGIPHHDPESLRPSMEEIRHDPFADPEGLKPTQTREHV</sequence>
<keyword evidence="3" id="KW-0472">Membrane</keyword>
<feature type="transmembrane region" description="Helical" evidence="3">
    <location>
        <begin position="484"/>
        <end position="511"/>
    </location>
</feature>
<keyword evidence="6" id="KW-1185">Reference proteome</keyword>
<evidence type="ECO:0000313" key="6">
    <source>
        <dbReference type="Proteomes" id="UP001056384"/>
    </source>
</evidence>
<dbReference type="InterPro" id="IPR000560">
    <property type="entry name" value="His_Pase_clade-2"/>
</dbReference>
<keyword evidence="3" id="KW-1133">Transmembrane helix</keyword>
<dbReference type="PANTHER" id="PTHR11567">
    <property type="entry name" value="ACID PHOSPHATASE-RELATED"/>
    <property type="match status" value="1"/>
</dbReference>
<keyword evidence="3" id="KW-0812">Transmembrane</keyword>
<dbReference type="SUPFAM" id="SSF53254">
    <property type="entry name" value="Phosphoglycerate mutase-like"/>
    <property type="match status" value="1"/>
</dbReference>
<dbReference type="Proteomes" id="UP001056384">
    <property type="component" value="Chromosome 9"/>
</dbReference>
<accession>A0A9Q9AXP6</accession>
<name>A0A9Q9AXP6_9PEZI</name>
<dbReference type="GO" id="GO:0016791">
    <property type="term" value="F:phosphatase activity"/>
    <property type="evidence" value="ECO:0007669"/>
    <property type="project" value="TreeGrafter"/>
</dbReference>
<evidence type="ECO:0000256" key="2">
    <source>
        <dbReference type="SAM" id="MobiDB-lite"/>
    </source>
</evidence>
<organism evidence="5 6">
    <name type="scientific">Septoria linicola</name>
    <dbReference type="NCBI Taxonomy" id="215465"/>
    <lineage>
        <taxon>Eukaryota</taxon>
        <taxon>Fungi</taxon>
        <taxon>Dikarya</taxon>
        <taxon>Ascomycota</taxon>
        <taxon>Pezizomycotina</taxon>
        <taxon>Dothideomycetes</taxon>
        <taxon>Dothideomycetidae</taxon>
        <taxon>Mycosphaerellales</taxon>
        <taxon>Mycosphaerellaceae</taxon>
        <taxon>Septoria</taxon>
    </lineage>
</organism>
<reference evidence="5" key="1">
    <citation type="submission" date="2022-06" db="EMBL/GenBank/DDBJ databases">
        <title>Complete genome sequences of two strains of the flax pathogen Septoria linicola.</title>
        <authorList>
            <person name="Lapalu N."/>
            <person name="Simon A."/>
            <person name="Demenou B."/>
            <person name="Paumier D."/>
            <person name="Guillot M.-P."/>
            <person name="Gout L."/>
            <person name="Valade R."/>
        </authorList>
    </citation>
    <scope>NUCLEOTIDE SEQUENCE</scope>
    <source>
        <strain evidence="5">SE15195</strain>
    </source>
</reference>
<feature type="chain" id="PRO_5040371413" evidence="4">
    <location>
        <begin position="21"/>
        <end position="616"/>
    </location>
</feature>
<evidence type="ECO:0000313" key="5">
    <source>
        <dbReference type="EMBL" id="USW57035.1"/>
    </source>
</evidence>
<evidence type="ECO:0000256" key="4">
    <source>
        <dbReference type="SAM" id="SignalP"/>
    </source>
</evidence>
<evidence type="ECO:0000256" key="1">
    <source>
        <dbReference type="ARBA" id="ARBA00005375"/>
    </source>
</evidence>
<keyword evidence="4" id="KW-0732">Signal</keyword>
<feature type="region of interest" description="Disordered" evidence="2">
    <location>
        <begin position="553"/>
        <end position="616"/>
    </location>
</feature>
<gene>
    <name evidence="5" type="ORF">Slin15195_G103540</name>
</gene>
<feature type="region of interest" description="Disordered" evidence="2">
    <location>
        <begin position="518"/>
        <end position="541"/>
    </location>
</feature>
<feature type="signal peptide" evidence="4">
    <location>
        <begin position="1"/>
        <end position="20"/>
    </location>
</feature>
<proteinExistence type="inferred from homology"/>
<dbReference type="PANTHER" id="PTHR11567:SF127">
    <property type="entry name" value="HISTIDINE ACID PHOSPHATASE"/>
    <property type="match status" value="1"/>
</dbReference>
<dbReference type="Pfam" id="PF00328">
    <property type="entry name" value="His_Phos_2"/>
    <property type="match status" value="1"/>
</dbReference>
<feature type="compositionally biased region" description="Basic and acidic residues" evidence="2">
    <location>
        <begin position="582"/>
        <end position="601"/>
    </location>
</feature>
<protein>
    <submittedName>
        <fullName evidence="5">Histidine phosphatase superfamily</fullName>
    </submittedName>
</protein>
<feature type="compositionally biased region" description="Basic and acidic residues" evidence="2">
    <location>
        <begin position="561"/>
        <end position="574"/>
    </location>
</feature>